<keyword evidence="7" id="KW-0472">Membrane</keyword>
<dbReference type="PROSITE" id="PS50268">
    <property type="entry name" value="CADHERIN_2"/>
    <property type="match status" value="2"/>
</dbReference>
<keyword evidence="8" id="KW-0325">Glycoprotein</keyword>
<dbReference type="GO" id="GO:0007498">
    <property type="term" value="P:mesoderm development"/>
    <property type="evidence" value="ECO:0007669"/>
    <property type="project" value="UniProtKB-ARBA"/>
</dbReference>
<accession>A0ABD1JP03</accession>
<dbReference type="SMART" id="SM00112">
    <property type="entry name" value="CA"/>
    <property type="match status" value="2"/>
</dbReference>
<keyword evidence="4" id="KW-0677">Repeat</keyword>
<dbReference type="GO" id="GO:0042074">
    <property type="term" value="P:cell migration involved in gastrulation"/>
    <property type="evidence" value="ECO:0007669"/>
    <property type="project" value="UniProtKB-ARBA"/>
</dbReference>
<dbReference type="CDD" id="cd11304">
    <property type="entry name" value="Cadherin_repeat"/>
    <property type="match status" value="2"/>
</dbReference>
<dbReference type="PANTHER" id="PTHR24027:SF319">
    <property type="entry name" value="CADHERIN-1"/>
    <property type="match status" value="1"/>
</dbReference>
<dbReference type="GO" id="GO:0001841">
    <property type="term" value="P:neural tube formation"/>
    <property type="evidence" value="ECO:0007669"/>
    <property type="project" value="UniProtKB-ARBA"/>
</dbReference>
<dbReference type="Gene3D" id="2.60.40.60">
    <property type="entry name" value="Cadherins"/>
    <property type="match status" value="2"/>
</dbReference>
<dbReference type="GO" id="GO:0007398">
    <property type="term" value="P:ectoderm development"/>
    <property type="evidence" value="ECO:0007669"/>
    <property type="project" value="UniProtKB-ARBA"/>
</dbReference>
<evidence type="ECO:0000256" key="2">
    <source>
        <dbReference type="ARBA" id="ARBA00022475"/>
    </source>
</evidence>
<comment type="caution">
    <text evidence="12">The sequence shown here is derived from an EMBL/GenBank/DDBJ whole genome shotgun (WGS) entry which is preliminary data.</text>
</comment>
<gene>
    <name evidence="12" type="ORF">ACEWY4_015711</name>
</gene>
<evidence type="ECO:0000256" key="5">
    <source>
        <dbReference type="ARBA" id="ARBA00022837"/>
    </source>
</evidence>
<keyword evidence="6" id="KW-0130">Cell adhesion</keyword>
<dbReference type="AlphaFoldDB" id="A0ABD1JP03"/>
<feature type="region of interest" description="Disordered" evidence="10">
    <location>
        <begin position="1"/>
        <end position="46"/>
    </location>
</feature>
<dbReference type="FunFam" id="2.60.40.60:FF:000011">
    <property type="entry name" value="Cadherin 1"/>
    <property type="match status" value="1"/>
</dbReference>
<evidence type="ECO:0000256" key="9">
    <source>
        <dbReference type="PROSITE-ProRule" id="PRU00043"/>
    </source>
</evidence>
<evidence type="ECO:0000256" key="4">
    <source>
        <dbReference type="ARBA" id="ARBA00022737"/>
    </source>
</evidence>
<keyword evidence="13" id="KW-1185">Reference proteome</keyword>
<sequence length="392" mass="43341">MSRQARLQPPATRSRTAVGGSMAHQMESDDDDMVPRSHSAPPDDRTSRLEATLSAFIQAQQARDERWERETERQDLRWRSMQHQFQQLQMLVSTEQLNQRPAGSTMLLYVIVALGVHGVVTGVDAGVFLSQSGQESRTSLEQNEVLRLSMKASLGNTETQEVLKREKRTWIMPPINIAENDRGPFPKLLVQVTVVEETVVFNLSGPGADQPPIGLFSIDTKTGEICVTKPLDREQQAKYELMVYGTTEDGKAVDEPMEVIIHVIDMNDNKPVFQQDLFLGSVNETTPVGFEFMTVVATDADEPGNVNSDIRYAILSEDPPLPNNTFSINPVTGGIMLNSTRLDREKVSNYTLTIQAADMEGHGLTALSKAIVTVTDSDDQEPQDDPTSPGSV</sequence>
<dbReference type="PRINTS" id="PR00205">
    <property type="entry name" value="CADHERIN"/>
</dbReference>
<name>A0ABD1JP03_9TELE</name>
<keyword evidence="3" id="KW-0479">Metal-binding</keyword>
<dbReference type="InterPro" id="IPR015919">
    <property type="entry name" value="Cadherin-like_sf"/>
</dbReference>
<dbReference type="GO" id="GO:0005509">
    <property type="term" value="F:calcium ion binding"/>
    <property type="evidence" value="ECO:0007669"/>
    <property type="project" value="UniProtKB-UniRule"/>
</dbReference>
<comment type="subcellular location">
    <subcellularLocation>
        <location evidence="1">Cell membrane</location>
    </subcellularLocation>
</comment>
<evidence type="ECO:0000313" key="12">
    <source>
        <dbReference type="EMBL" id="KAL2088812.1"/>
    </source>
</evidence>
<evidence type="ECO:0000256" key="8">
    <source>
        <dbReference type="ARBA" id="ARBA00023180"/>
    </source>
</evidence>
<evidence type="ECO:0000256" key="10">
    <source>
        <dbReference type="SAM" id="MobiDB-lite"/>
    </source>
</evidence>
<reference evidence="12 13" key="1">
    <citation type="submission" date="2024-09" db="EMBL/GenBank/DDBJ databases">
        <title>A chromosome-level genome assembly of Gray's grenadier anchovy, Coilia grayii.</title>
        <authorList>
            <person name="Fu Z."/>
        </authorList>
    </citation>
    <scope>NUCLEOTIDE SEQUENCE [LARGE SCALE GENOMIC DNA]</scope>
    <source>
        <strain evidence="12">G4</strain>
        <tissue evidence="12">Muscle</tissue>
    </source>
</reference>
<dbReference type="PROSITE" id="PS00232">
    <property type="entry name" value="CADHERIN_1"/>
    <property type="match status" value="1"/>
</dbReference>
<evidence type="ECO:0000256" key="1">
    <source>
        <dbReference type="ARBA" id="ARBA00004236"/>
    </source>
</evidence>
<dbReference type="PANTHER" id="PTHR24027">
    <property type="entry name" value="CADHERIN-23"/>
    <property type="match status" value="1"/>
</dbReference>
<dbReference type="Pfam" id="PF00028">
    <property type="entry name" value="Cadherin"/>
    <property type="match status" value="2"/>
</dbReference>
<dbReference type="GO" id="GO:0007155">
    <property type="term" value="P:cell adhesion"/>
    <property type="evidence" value="ECO:0007669"/>
    <property type="project" value="UniProtKB-KW"/>
</dbReference>
<dbReference type="GO" id="GO:0016342">
    <property type="term" value="C:catenin complex"/>
    <property type="evidence" value="ECO:0007669"/>
    <property type="project" value="UniProtKB-ARBA"/>
</dbReference>
<dbReference type="GO" id="GO:0030010">
    <property type="term" value="P:establishment of cell polarity"/>
    <property type="evidence" value="ECO:0007669"/>
    <property type="project" value="UniProtKB-ARBA"/>
</dbReference>
<feature type="compositionally biased region" description="Polar residues" evidence="10">
    <location>
        <begin position="1"/>
        <end position="15"/>
    </location>
</feature>
<dbReference type="Proteomes" id="UP001591681">
    <property type="component" value="Unassembled WGS sequence"/>
</dbReference>
<evidence type="ECO:0000313" key="13">
    <source>
        <dbReference type="Proteomes" id="UP001591681"/>
    </source>
</evidence>
<protein>
    <recommendedName>
        <fullName evidence="11">Cadherin domain-containing protein</fullName>
    </recommendedName>
</protein>
<dbReference type="InterPro" id="IPR020894">
    <property type="entry name" value="Cadherin_CS"/>
</dbReference>
<feature type="domain" description="Cadherin" evidence="11">
    <location>
        <begin position="274"/>
        <end position="384"/>
    </location>
</feature>
<organism evidence="12 13">
    <name type="scientific">Coilia grayii</name>
    <name type="common">Gray's grenadier anchovy</name>
    <dbReference type="NCBI Taxonomy" id="363190"/>
    <lineage>
        <taxon>Eukaryota</taxon>
        <taxon>Metazoa</taxon>
        <taxon>Chordata</taxon>
        <taxon>Craniata</taxon>
        <taxon>Vertebrata</taxon>
        <taxon>Euteleostomi</taxon>
        <taxon>Actinopterygii</taxon>
        <taxon>Neopterygii</taxon>
        <taxon>Teleostei</taxon>
        <taxon>Clupei</taxon>
        <taxon>Clupeiformes</taxon>
        <taxon>Clupeoidei</taxon>
        <taxon>Engraulidae</taxon>
        <taxon>Coilinae</taxon>
        <taxon>Coilia</taxon>
    </lineage>
</organism>
<dbReference type="GO" id="GO:0034332">
    <property type="term" value="P:adherens junction organization"/>
    <property type="evidence" value="ECO:0007669"/>
    <property type="project" value="UniProtKB-ARBA"/>
</dbReference>
<keyword evidence="5 9" id="KW-0106">Calcium</keyword>
<dbReference type="InterPro" id="IPR039808">
    <property type="entry name" value="Cadherin"/>
</dbReference>
<dbReference type="GO" id="GO:0001764">
    <property type="term" value="P:neuron migration"/>
    <property type="evidence" value="ECO:0007669"/>
    <property type="project" value="UniProtKB-ARBA"/>
</dbReference>
<dbReference type="SUPFAM" id="SSF49313">
    <property type="entry name" value="Cadherin-like"/>
    <property type="match status" value="2"/>
</dbReference>
<dbReference type="EMBL" id="JBHFQA010000013">
    <property type="protein sequence ID" value="KAL2088812.1"/>
    <property type="molecule type" value="Genomic_DNA"/>
</dbReference>
<proteinExistence type="predicted"/>
<evidence type="ECO:0000256" key="7">
    <source>
        <dbReference type="ARBA" id="ARBA00023136"/>
    </source>
</evidence>
<evidence type="ECO:0000259" key="11">
    <source>
        <dbReference type="PROSITE" id="PS50268"/>
    </source>
</evidence>
<evidence type="ECO:0000256" key="6">
    <source>
        <dbReference type="ARBA" id="ARBA00022889"/>
    </source>
</evidence>
<dbReference type="InterPro" id="IPR002126">
    <property type="entry name" value="Cadherin-like_dom"/>
</dbReference>
<feature type="domain" description="Cadherin" evidence="11">
    <location>
        <begin position="175"/>
        <end position="273"/>
    </location>
</feature>
<evidence type="ECO:0000256" key="3">
    <source>
        <dbReference type="ARBA" id="ARBA00022723"/>
    </source>
</evidence>
<keyword evidence="2" id="KW-1003">Cell membrane</keyword>
<dbReference type="FunFam" id="2.60.40.60:FF:000022">
    <property type="entry name" value="Cadherin 2"/>
    <property type="match status" value="1"/>
</dbReference>